<dbReference type="GO" id="GO:0060090">
    <property type="term" value="F:molecular adaptor activity"/>
    <property type="evidence" value="ECO:0007669"/>
    <property type="project" value="TreeGrafter"/>
</dbReference>
<evidence type="ECO:0000313" key="4">
    <source>
        <dbReference type="EMBL" id="KAF9589769.1"/>
    </source>
</evidence>
<dbReference type="GO" id="GO:0006620">
    <property type="term" value="P:post-translational protein targeting to endoplasmic reticulum membrane"/>
    <property type="evidence" value="ECO:0007669"/>
    <property type="project" value="TreeGrafter"/>
</dbReference>
<dbReference type="FunFam" id="1.25.40.10:FF:000292">
    <property type="entry name" value="Serine/threonine-protein phosphatase 5"/>
    <property type="match status" value="1"/>
</dbReference>
<dbReference type="AlphaFoldDB" id="A0A835GYG2"/>
<dbReference type="SUPFAM" id="SSF48452">
    <property type="entry name" value="TPR-like"/>
    <property type="match status" value="1"/>
</dbReference>
<keyword evidence="5" id="KW-1185">Reference proteome</keyword>
<dbReference type="EMBL" id="JADFTS010000009">
    <property type="protein sequence ID" value="KAF9589769.1"/>
    <property type="molecule type" value="Genomic_DNA"/>
</dbReference>
<dbReference type="InterPro" id="IPR019734">
    <property type="entry name" value="TPR_rpt"/>
</dbReference>
<reference evidence="4 5" key="1">
    <citation type="submission" date="2020-10" db="EMBL/GenBank/DDBJ databases">
        <title>The Coptis chinensis genome and diversification of protoberbering-type alkaloids.</title>
        <authorList>
            <person name="Wang B."/>
            <person name="Shu S."/>
            <person name="Song C."/>
            <person name="Liu Y."/>
        </authorList>
    </citation>
    <scope>NUCLEOTIDE SEQUENCE [LARGE SCALE GENOMIC DNA]</scope>
    <source>
        <strain evidence="4">HL-2020</strain>
        <tissue evidence="4">Leaf</tissue>
    </source>
</reference>
<dbReference type="PANTHER" id="PTHR45831:SF2">
    <property type="entry name" value="LD24721P"/>
    <property type="match status" value="1"/>
</dbReference>
<dbReference type="SMART" id="SM00028">
    <property type="entry name" value="TPR"/>
    <property type="match status" value="3"/>
</dbReference>
<proteinExistence type="predicted"/>
<dbReference type="OrthoDB" id="993101at2759"/>
<sequence length="270" mass="29775">LGFLSFIHFPPKPSLSLATSLLPCSENMNGVESANLDIARAEERKVLANDAFKARKYSQAIDLYSEAIGLNSENAVYWANRAFAHTKLEEYGSAIQDATRAIEVDPKYSKGYYRRGAAYLAMGKFKDALKDFQQVKRICPNDPDAAKEVEGMLVAGCHHVLGHPLVHPIGQKLCSYLGGIVGKITSSWNKENTLDWAKCIKKGNPMSDSEGHPILPRRKKSPCVRAHLTQTILFYGDVLDEVSCLDNLTKTILTDVSGILPKWAVSGFFA</sequence>
<feature type="non-terminal residue" evidence="4">
    <location>
        <position position="270"/>
    </location>
</feature>
<dbReference type="GO" id="GO:0072380">
    <property type="term" value="C:TRC complex"/>
    <property type="evidence" value="ECO:0007669"/>
    <property type="project" value="TreeGrafter"/>
</dbReference>
<accession>A0A835GYG2</accession>
<dbReference type="Pfam" id="PF13432">
    <property type="entry name" value="TPR_16"/>
    <property type="match status" value="1"/>
</dbReference>
<feature type="repeat" description="TPR" evidence="3">
    <location>
        <begin position="109"/>
        <end position="142"/>
    </location>
</feature>
<evidence type="ECO:0000313" key="5">
    <source>
        <dbReference type="Proteomes" id="UP000631114"/>
    </source>
</evidence>
<dbReference type="PANTHER" id="PTHR45831">
    <property type="entry name" value="LD24721P"/>
    <property type="match status" value="1"/>
</dbReference>
<evidence type="ECO:0000256" key="1">
    <source>
        <dbReference type="ARBA" id="ARBA00022737"/>
    </source>
</evidence>
<dbReference type="Pfam" id="PF00515">
    <property type="entry name" value="TPR_1"/>
    <property type="match status" value="1"/>
</dbReference>
<organism evidence="4 5">
    <name type="scientific">Coptis chinensis</name>
    <dbReference type="NCBI Taxonomy" id="261450"/>
    <lineage>
        <taxon>Eukaryota</taxon>
        <taxon>Viridiplantae</taxon>
        <taxon>Streptophyta</taxon>
        <taxon>Embryophyta</taxon>
        <taxon>Tracheophyta</taxon>
        <taxon>Spermatophyta</taxon>
        <taxon>Magnoliopsida</taxon>
        <taxon>Ranunculales</taxon>
        <taxon>Ranunculaceae</taxon>
        <taxon>Coptidoideae</taxon>
        <taxon>Coptis</taxon>
    </lineage>
</organism>
<gene>
    <name evidence="4" type="ORF">IFM89_028678</name>
</gene>
<feature type="repeat" description="TPR" evidence="3">
    <location>
        <begin position="75"/>
        <end position="108"/>
    </location>
</feature>
<evidence type="ECO:0000256" key="3">
    <source>
        <dbReference type="PROSITE-ProRule" id="PRU00339"/>
    </source>
</evidence>
<keyword evidence="2 3" id="KW-0802">TPR repeat</keyword>
<dbReference type="PROSITE" id="PS50293">
    <property type="entry name" value="TPR_REGION"/>
    <property type="match status" value="1"/>
</dbReference>
<dbReference type="Gene3D" id="1.25.40.10">
    <property type="entry name" value="Tetratricopeptide repeat domain"/>
    <property type="match status" value="1"/>
</dbReference>
<evidence type="ECO:0000256" key="2">
    <source>
        <dbReference type="ARBA" id="ARBA00022803"/>
    </source>
</evidence>
<dbReference type="GO" id="GO:0016020">
    <property type="term" value="C:membrane"/>
    <property type="evidence" value="ECO:0007669"/>
    <property type="project" value="TreeGrafter"/>
</dbReference>
<name>A0A835GYG2_9MAGN</name>
<dbReference type="PROSITE" id="PS50005">
    <property type="entry name" value="TPR"/>
    <property type="match status" value="2"/>
</dbReference>
<dbReference type="InterPro" id="IPR047150">
    <property type="entry name" value="SGT"/>
</dbReference>
<dbReference type="InterPro" id="IPR011990">
    <property type="entry name" value="TPR-like_helical_dom_sf"/>
</dbReference>
<protein>
    <submittedName>
        <fullName evidence="4">Uncharacterized protein</fullName>
    </submittedName>
</protein>
<dbReference type="Proteomes" id="UP000631114">
    <property type="component" value="Unassembled WGS sequence"/>
</dbReference>
<comment type="caution">
    <text evidence="4">The sequence shown here is derived from an EMBL/GenBank/DDBJ whole genome shotgun (WGS) entry which is preliminary data.</text>
</comment>
<keyword evidence="1" id="KW-0677">Repeat</keyword>